<comment type="similarity">
    <text evidence="4">Belongs to the RAD18 family.</text>
</comment>
<dbReference type="PROSITE" id="PS00518">
    <property type="entry name" value="ZF_RING_1"/>
    <property type="match status" value="1"/>
</dbReference>
<keyword evidence="8 18" id="KW-0227">DNA damage</keyword>
<dbReference type="PANTHER" id="PTHR14134:SF2">
    <property type="entry name" value="E3 UBIQUITIN-PROTEIN LIGASE RAD18"/>
    <property type="match status" value="1"/>
</dbReference>
<dbReference type="GO" id="GO:0006301">
    <property type="term" value="P:DNA damage tolerance"/>
    <property type="evidence" value="ECO:0007669"/>
    <property type="project" value="InterPro"/>
</dbReference>
<dbReference type="GO" id="GO:0061630">
    <property type="term" value="F:ubiquitin protein ligase activity"/>
    <property type="evidence" value="ECO:0007669"/>
    <property type="project" value="UniProtKB-EC"/>
</dbReference>
<evidence type="ECO:0000256" key="15">
    <source>
        <dbReference type="ARBA" id="ARBA00031783"/>
    </source>
</evidence>
<reference evidence="23 24" key="1">
    <citation type="journal article" date="2010" name="PLoS Biol.">
        <title>Multi-platform next-generation sequencing of the domestic turkey (Meleagris gallopavo): genome assembly and analysis.</title>
        <authorList>
            <person name="Dalloul R.A."/>
            <person name="Long J.A."/>
            <person name="Zimin A.V."/>
            <person name="Aslam L."/>
            <person name="Beal K."/>
            <person name="Blomberg L.A."/>
            <person name="Bouffard P."/>
            <person name="Burt D.W."/>
            <person name="Crasta O."/>
            <person name="Crooijmans R.P."/>
            <person name="Cooper K."/>
            <person name="Coulombe R.A."/>
            <person name="De S."/>
            <person name="Delany M.E."/>
            <person name="Dodgson J.B."/>
            <person name="Dong J.J."/>
            <person name="Evans C."/>
            <person name="Frederickson K.M."/>
            <person name="Flicek P."/>
            <person name="Florea L."/>
            <person name="Folkerts O."/>
            <person name="Groenen M.A."/>
            <person name="Harkins T.T."/>
            <person name="Herrero J."/>
            <person name="Hoffmann S."/>
            <person name="Megens H.J."/>
            <person name="Jiang A."/>
            <person name="de Jong P."/>
            <person name="Kaiser P."/>
            <person name="Kim H."/>
            <person name="Kim K.W."/>
            <person name="Kim S."/>
            <person name="Langenberger D."/>
            <person name="Lee M.K."/>
            <person name="Lee T."/>
            <person name="Mane S."/>
            <person name="Marcais G."/>
            <person name="Marz M."/>
            <person name="McElroy A.P."/>
            <person name="Modise T."/>
            <person name="Nefedov M."/>
            <person name="Notredame C."/>
            <person name="Paton I.R."/>
            <person name="Payne W.S."/>
            <person name="Pertea G."/>
            <person name="Prickett D."/>
            <person name="Puiu D."/>
            <person name="Qioa D."/>
            <person name="Raineri E."/>
            <person name="Ruffier M."/>
            <person name="Salzberg S.L."/>
            <person name="Schatz M.C."/>
            <person name="Scheuring C."/>
            <person name="Schmidt C.J."/>
            <person name="Schroeder S."/>
            <person name="Searle S.M."/>
            <person name="Smith E.J."/>
            <person name="Smith J."/>
            <person name="Sonstegard T.S."/>
            <person name="Stadler P.F."/>
            <person name="Tafer H."/>
            <person name="Tu Z.J."/>
            <person name="Van Tassell C.P."/>
            <person name="Vilella A.J."/>
            <person name="Williams K.P."/>
            <person name="Yorke J.A."/>
            <person name="Zhang L."/>
            <person name="Zhang H.B."/>
            <person name="Zhang X."/>
            <person name="Zhang Y."/>
            <person name="Reed K.M."/>
        </authorList>
    </citation>
    <scope>NUCLEOTIDE SEQUENCE [LARGE SCALE GENOMIC DNA]</scope>
</reference>
<feature type="region of interest" description="Disordered" evidence="19">
    <location>
        <begin position="260"/>
        <end position="294"/>
    </location>
</feature>
<name>A0A803Y3H6_MELGA</name>
<comment type="catalytic activity">
    <reaction evidence="1">
        <text>S-ubiquitinyl-[E2 ubiquitin-conjugating enzyme]-L-cysteine + [acceptor protein]-L-lysine = [E2 ubiquitin-conjugating enzyme]-L-cysteine + N(6)-ubiquitinyl-[acceptor protein]-L-lysine.</text>
        <dbReference type="EC" id="2.3.2.27"/>
    </reaction>
</comment>
<dbReference type="Gene3D" id="3.30.40.10">
    <property type="entry name" value="Zinc/RING finger domain, C3HC4 (zinc finger)"/>
    <property type="match status" value="1"/>
</dbReference>
<evidence type="ECO:0000313" key="24">
    <source>
        <dbReference type="Proteomes" id="UP000001645"/>
    </source>
</evidence>
<accession>A0A803Y3H6</accession>
<dbReference type="Ensembl" id="ENSMGAT00000033193.1">
    <property type="protein sequence ID" value="ENSMGAP00000026323.1"/>
    <property type="gene ID" value="ENSMGAG00000010131.2"/>
</dbReference>
<dbReference type="Pfam" id="PF02037">
    <property type="entry name" value="SAP"/>
    <property type="match status" value="1"/>
</dbReference>
<evidence type="ECO:0000256" key="4">
    <source>
        <dbReference type="ARBA" id="ARBA00009506"/>
    </source>
</evidence>
<evidence type="ECO:0000256" key="14">
    <source>
        <dbReference type="ARBA" id="ARBA00023242"/>
    </source>
</evidence>
<evidence type="ECO:0000256" key="1">
    <source>
        <dbReference type="ARBA" id="ARBA00000900"/>
    </source>
</evidence>
<reference evidence="23" key="2">
    <citation type="submission" date="2025-08" db="UniProtKB">
        <authorList>
            <consortium name="Ensembl"/>
        </authorList>
    </citation>
    <scope>IDENTIFICATION</scope>
</reference>
<feature type="compositionally biased region" description="Basic and acidic residues" evidence="19">
    <location>
        <begin position="464"/>
        <end position="480"/>
    </location>
</feature>
<dbReference type="InterPro" id="IPR039577">
    <property type="entry name" value="Rad18"/>
</dbReference>
<keyword evidence="7" id="KW-0479">Metal-binding</keyword>
<evidence type="ECO:0000259" key="22">
    <source>
        <dbReference type="PROSITE" id="PS51908"/>
    </source>
</evidence>
<dbReference type="InterPro" id="IPR017907">
    <property type="entry name" value="Znf_RING_CS"/>
</dbReference>
<dbReference type="InterPro" id="IPR001841">
    <property type="entry name" value="Znf_RING"/>
</dbReference>
<keyword evidence="10" id="KW-0833">Ubl conjugation pathway</keyword>
<evidence type="ECO:0000256" key="8">
    <source>
        <dbReference type="ARBA" id="ARBA00022763"/>
    </source>
</evidence>
<dbReference type="Gene3D" id="3.30.160.60">
    <property type="entry name" value="Classic Zinc Finger"/>
    <property type="match status" value="1"/>
</dbReference>
<evidence type="ECO:0000256" key="6">
    <source>
        <dbReference type="ARBA" id="ARBA00022679"/>
    </source>
</evidence>
<dbReference type="Pfam" id="PF13923">
    <property type="entry name" value="zf-C3HC4_2"/>
    <property type="match status" value="1"/>
</dbReference>
<dbReference type="GO" id="GO:0008270">
    <property type="term" value="F:zinc ion binding"/>
    <property type="evidence" value="ECO:0007669"/>
    <property type="project" value="UniProtKB-KW"/>
</dbReference>
<keyword evidence="14" id="KW-0539">Nucleus</keyword>
<feature type="compositionally biased region" description="Low complexity" evidence="19">
    <location>
        <begin position="530"/>
        <end position="546"/>
    </location>
</feature>
<dbReference type="Proteomes" id="UP000001645">
    <property type="component" value="Chromosome 14"/>
</dbReference>
<dbReference type="GO" id="GO:0097505">
    <property type="term" value="C:Rad6-Rad18 complex"/>
    <property type="evidence" value="ECO:0007669"/>
    <property type="project" value="TreeGrafter"/>
</dbReference>
<keyword evidence="13 18" id="KW-0234">DNA repair</keyword>
<dbReference type="SMART" id="SM00184">
    <property type="entry name" value="RING"/>
    <property type="match status" value="1"/>
</dbReference>
<evidence type="ECO:0000259" key="21">
    <source>
        <dbReference type="PROSITE" id="PS50800"/>
    </source>
</evidence>
<dbReference type="Bgee" id="ENSMGAG00000010131">
    <property type="expression patterns" value="Expressed in bursa of Fabricius and 17 other cell types or tissues"/>
</dbReference>
<dbReference type="AlphaFoldDB" id="A0A803Y3H6"/>
<feature type="domain" description="RING-type" evidence="20">
    <location>
        <begin position="121"/>
        <end position="159"/>
    </location>
</feature>
<evidence type="ECO:0000259" key="20">
    <source>
        <dbReference type="PROSITE" id="PS50089"/>
    </source>
</evidence>
<keyword evidence="24" id="KW-1185">Reference proteome</keyword>
<dbReference type="InParanoid" id="A0A803Y3H6"/>
<proteinExistence type="inferred from homology"/>
<sequence>MESCCGAAAGMEARPGTLVPHRATAPHHTAPHRTVPYCTVPYRTALPYRTVLPYRTLPYHILPYHTIPYRTVLPYRTTIPYHTIPYCATIPHRTIPCWAQRCLGRSPSPLSLQAVDDLLRCGICFDYFSIAVIIPQCSHNYCSLCIRKFLSYKTQCPTCCVAVSESDLKNNRALDELVKSFSSARQQLVQLVLDTPLISSPLACSRRSIGKSHAKTSASSPVVKEEVPVIDSFLKKENVCTLTKTDGLAGTDWKVCKTEEHHNISSSSPEAGSKDNKAGSRESPEGTNSGEKPSASVIKVVNKVDCPVCGVAIPEEYINKHLDSCLSREEKKDCLRSSAHKRKPMPKVVYNLLSDRDLKKKLKEHGLSSRGSRQQLIKRHQEFVHMYNAQCDSLNPKSVAEIVKELEKNEKIRVQLELNKSGENSLTFTKDQTEEEIDEIHTSYRNKHRSEFQFLVDQVKNRWEKSGKRKTESTQKKKEGTFIGLPAGTGEDPEEHHSAAVLGEAQVLEPGAPDGTRSDPRSPEEGQGSGSLAFSESSGSSSSSSSDILRDLEAEICLVSSDRCWMPELELCPCPSQPHYKVNQRVWEGSCLSQGPKCAHCCGSNCLLDLRTSKRKTCQSWLPGGDRLLPRSKRKKS</sequence>
<evidence type="ECO:0000256" key="5">
    <source>
        <dbReference type="ARBA" id="ARBA00012483"/>
    </source>
</evidence>
<dbReference type="FunFam" id="3.30.40.10:FF:000172">
    <property type="entry name" value="E3 ubiquitin-protein ligase RAD18"/>
    <property type="match status" value="1"/>
</dbReference>
<evidence type="ECO:0000256" key="13">
    <source>
        <dbReference type="ARBA" id="ARBA00023204"/>
    </source>
</evidence>
<gene>
    <name evidence="23" type="primary">RAD18</name>
</gene>
<evidence type="ECO:0000256" key="18">
    <source>
        <dbReference type="PROSITE-ProRule" id="PRU01256"/>
    </source>
</evidence>
<keyword evidence="9 17" id="KW-0863">Zinc-finger</keyword>
<evidence type="ECO:0000256" key="3">
    <source>
        <dbReference type="ARBA" id="ARBA00004906"/>
    </source>
</evidence>
<evidence type="ECO:0000256" key="11">
    <source>
        <dbReference type="ARBA" id="ARBA00022833"/>
    </source>
</evidence>
<dbReference type="GO" id="GO:0006513">
    <property type="term" value="P:protein monoubiquitination"/>
    <property type="evidence" value="ECO:0007669"/>
    <property type="project" value="InterPro"/>
</dbReference>
<comment type="pathway">
    <text evidence="3">Protein modification; protein ubiquitination.</text>
</comment>
<dbReference type="FunFam" id="3.30.160.60:FF:000331">
    <property type="entry name" value="E3 ubiquitin-protein ligase RAD18"/>
    <property type="match status" value="1"/>
</dbReference>
<dbReference type="GO" id="GO:0003697">
    <property type="term" value="F:single-stranded DNA binding"/>
    <property type="evidence" value="ECO:0007669"/>
    <property type="project" value="InterPro"/>
</dbReference>
<dbReference type="InterPro" id="IPR003034">
    <property type="entry name" value="SAP_dom"/>
</dbReference>
<evidence type="ECO:0000256" key="19">
    <source>
        <dbReference type="SAM" id="MobiDB-lite"/>
    </source>
</evidence>
<dbReference type="SMART" id="SM00734">
    <property type="entry name" value="ZnF_Rad18"/>
    <property type="match status" value="1"/>
</dbReference>
<keyword evidence="11" id="KW-0862">Zinc</keyword>
<keyword evidence="6" id="KW-0808">Transferase</keyword>
<dbReference type="SUPFAM" id="SSF57850">
    <property type="entry name" value="RING/U-box"/>
    <property type="match status" value="1"/>
</dbReference>
<feature type="compositionally biased region" description="Basic and acidic residues" evidence="19">
    <location>
        <begin position="272"/>
        <end position="284"/>
    </location>
</feature>
<evidence type="ECO:0000256" key="2">
    <source>
        <dbReference type="ARBA" id="ARBA00004123"/>
    </source>
</evidence>
<evidence type="ECO:0000256" key="7">
    <source>
        <dbReference type="ARBA" id="ARBA00022723"/>
    </source>
</evidence>
<dbReference type="UniPathway" id="UPA00143"/>
<dbReference type="PROSITE" id="PS50089">
    <property type="entry name" value="ZF_RING_2"/>
    <property type="match status" value="1"/>
</dbReference>
<dbReference type="SMART" id="SM00513">
    <property type="entry name" value="SAP"/>
    <property type="match status" value="1"/>
</dbReference>
<feature type="domain" description="UBZ4-type" evidence="22">
    <location>
        <begin position="303"/>
        <end position="330"/>
    </location>
</feature>
<feature type="region of interest" description="Disordered" evidence="19">
    <location>
        <begin position="464"/>
        <end position="546"/>
    </location>
</feature>
<evidence type="ECO:0000256" key="16">
    <source>
        <dbReference type="ARBA" id="ARBA00082369"/>
    </source>
</evidence>
<dbReference type="InterPro" id="IPR006642">
    <property type="entry name" value="Rad18_UBZ4"/>
</dbReference>
<evidence type="ECO:0000256" key="10">
    <source>
        <dbReference type="ARBA" id="ARBA00022786"/>
    </source>
</evidence>
<protein>
    <recommendedName>
        <fullName evidence="5">RING-type E3 ubiquitin transferase</fullName>
        <ecNumber evidence="5">2.3.2.27</ecNumber>
    </recommendedName>
    <alternativeName>
        <fullName evidence="15 16">RING-type E3 ubiquitin transferase RAD18</fullName>
    </alternativeName>
</protein>
<dbReference type="CDD" id="cd16529">
    <property type="entry name" value="RING-HC_RAD18"/>
    <property type="match status" value="1"/>
</dbReference>
<evidence type="ECO:0000256" key="12">
    <source>
        <dbReference type="ARBA" id="ARBA00023125"/>
    </source>
</evidence>
<evidence type="ECO:0000256" key="9">
    <source>
        <dbReference type="ARBA" id="ARBA00022771"/>
    </source>
</evidence>
<dbReference type="GO" id="GO:0006281">
    <property type="term" value="P:DNA repair"/>
    <property type="evidence" value="ECO:0007669"/>
    <property type="project" value="UniProtKB-KW"/>
</dbReference>
<organism evidence="23 24">
    <name type="scientific">Meleagris gallopavo</name>
    <name type="common">Wild turkey</name>
    <dbReference type="NCBI Taxonomy" id="9103"/>
    <lineage>
        <taxon>Eukaryota</taxon>
        <taxon>Metazoa</taxon>
        <taxon>Chordata</taxon>
        <taxon>Craniata</taxon>
        <taxon>Vertebrata</taxon>
        <taxon>Euteleostomi</taxon>
        <taxon>Archelosauria</taxon>
        <taxon>Archosauria</taxon>
        <taxon>Dinosauria</taxon>
        <taxon>Saurischia</taxon>
        <taxon>Theropoda</taxon>
        <taxon>Coelurosauria</taxon>
        <taxon>Aves</taxon>
        <taxon>Neognathae</taxon>
        <taxon>Galloanserae</taxon>
        <taxon>Galliformes</taxon>
        <taxon>Phasianidae</taxon>
        <taxon>Meleagridinae</taxon>
        <taxon>Meleagris</taxon>
    </lineage>
</organism>
<feature type="domain" description="SAP" evidence="21">
    <location>
        <begin position="350"/>
        <end position="384"/>
    </location>
</feature>
<keyword evidence="12" id="KW-0238">DNA-binding</keyword>
<evidence type="ECO:0000313" key="23">
    <source>
        <dbReference type="Ensembl" id="ENSMGAP00000026323.1"/>
    </source>
</evidence>
<dbReference type="PROSITE" id="PS51908">
    <property type="entry name" value="ZF_UBZ4"/>
    <property type="match status" value="1"/>
</dbReference>
<dbReference type="GeneTree" id="ENSGT00390000011230"/>
<evidence type="ECO:0000256" key="17">
    <source>
        <dbReference type="PROSITE-ProRule" id="PRU00175"/>
    </source>
</evidence>
<dbReference type="PANTHER" id="PTHR14134">
    <property type="entry name" value="E3 UBIQUITIN-PROTEIN LIGASE RAD18"/>
    <property type="match status" value="1"/>
</dbReference>
<dbReference type="InterPro" id="IPR013083">
    <property type="entry name" value="Znf_RING/FYVE/PHD"/>
</dbReference>
<dbReference type="GO" id="GO:0005634">
    <property type="term" value="C:nucleus"/>
    <property type="evidence" value="ECO:0007669"/>
    <property type="project" value="UniProtKB-SubCell"/>
</dbReference>
<comment type="subcellular location">
    <subcellularLocation>
        <location evidence="2">Nucleus</location>
    </subcellularLocation>
</comment>
<dbReference type="EC" id="2.3.2.27" evidence="5"/>
<reference evidence="23" key="3">
    <citation type="submission" date="2025-09" db="UniProtKB">
        <authorList>
            <consortium name="Ensembl"/>
        </authorList>
    </citation>
    <scope>IDENTIFICATION</scope>
</reference>
<dbReference type="PROSITE" id="PS50800">
    <property type="entry name" value="SAP"/>
    <property type="match status" value="1"/>
</dbReference>